<accession>G7E3G9</accession>
<evidence type="ECO:0000256" key="2">
    <source>
        <dbReference type="SAM" id="SignalP"/>
    </source>
</evidence>
<evidence type="ECO:0000313" key="4">
    <source>
        <dbReference type="EMBL" id="GAA97379.1"/>
    </source>
</evidence>
<organism evidence="4 5">
    <name type="scientific">Mixia osmundae (strain CBS 9802 / IAM 14324 / JCM 22182 / KY 12970)</name>
    <dbReference type="NCBI Taxonomy" id="764103"/>
    <lineage>
        <taxon>Eukaryota</taxon>
        <taxon>Fungi</taxon>
        <taxon>Dikarya</taxon>
        <taxon>Basidiomycota</taxon>
        <taxon>Pucciniomycotina</taxon>
        <taxon>Mixiomycetes</taxon>
        <taxon>Mixiales</taxon>
        <taxon>Mixiaceae</taxon>
        <taxon>Mixia</taxon>
    </lineage>
</organism>
<gene>
    <name evidence="4" type="primary">Mo04057</name>
    <name evidence="4" type="ORF">E5Q_04057</name>
</gene>
<dbReference type="STRING" id="764103.G7E3G9"/>
<dbReference type="RefSeq" id="XP_014567974.1">
    <property type="nucleotide sequence ID" value="XM_014712488.1"/>
</dbReference>
<sequence>MRYSALFAALVAGTHAQTTSTSAAAAASSAVASLSSLVSSVGGATNTQTSLLPVPTYAFANSTQSTNATLAKSLPAFTYNLTSESATLRAAICTQMMNVCSVSGCINSNATVSTNFCNNVTMGYDCECTSSSESREFMQEYLLPINLVDCQFRSRACLDACLKPGMTSSTNDCQTACNSIYADTCGTSSQQIPEYRVSNPSATPSYYPDTSKGGVLPTTSSDNTSSASKIAVSVTLSLGFLAGLCIVL</sequence>
<dbReference type="Pfam" id="PF24808">
    <property type="entry name" value="DUF7707"/>
    <property type="match status" value="1"/>
</dbReference>
<reference evidence="4 5" key="2">
    <citation type="journal article" date="2012" name="Open Biol.">
        <title>Characteristics of nucleosomes and linker DNA regions on the genome of the basidiomycete Mixia osmundae revealed by mono- and dinucleosome mapping.</title>
        <authorList>
            <person name="Nishida H."/>
            <person name="Kondo S."/>
            <person name="Matsumoto T."/>
            <person name="Suzuki Y."/>
            <person name="Yoshikawa H."/>
            <person name="Taylor T.D."/>
            <person name="Sugiyama J."/>
        </authorList>
    </citation>
    <scope>NUCLEOTIDE SEQUENCE [LARGE SCALE GENOMIC DNA]</scope>
    <source>
        <strain evidence="5">CBS 9802 / IAM 14324 / JCM 22182 / KY 12970</strain>
    </source>
</reference>
<dbReference type="OrthoDB" id="1708823at2759"/>
<evidence type="ECO:0000256" key="1">
    <source>
        <dbReference type="SAM" id="MobiDB-lite"/>
    </source>
</evidence>
<name>G7E3G9_MIXOS</name>
<dbReference type="Proteomes" id="UP000009131">
    <property type="component" value="Unassembled WGS sequence"/>
</dbReference>
<proteinExistence type="predicted"/>
<feature type="chain" id="PRO_5009955764" description="DUF7707 domain-containing protein" evidence="2">
    <location>
        <begin position="17"/>
        <end position="248"/>
    </location>
</feature>
<dbReference type="InterPro" id="IPR056124">
    <property type="entry name" value="DUF7707"/>
</dbReference>
<evidence type="ECO:0000313" key="5">
    <source>
        <dbReference type="Proteomes" id="UP000009131"/>
    </source>
</evidence>
<dbReference type="AlphaFoldDB" id="G7E3G9"/>
<comment type="caution">
    <text evidence="4">The sequence shown here is derived from an EMBL/GenBank/DDBJ whole genome shotgun (WGS) entry which is preliminary data.</text>
</comment>
<protein>
    <recommendedName>
        <fullName evidence="3">DUF7707 domain-containing protein</fullName>
    </recommendedName>
</protein>
<keyword evidence="5" id="KW-1185">Reference proteome</keyword>
<feature type="region of interest" description="Disordered" evidence="1">
    <location>
        <begin position="201"/>
        <end position="225"/>
    </location>
</feature>
<reference evidence="4 5" key="1">
    <citation type="journal article" date="2011" name="J. Gen. Appl. Microbiol.">
        <title>Draft genome sequencing of the enigmatic basidiomycete Mixia osmundae.</title>
        <authorList>
            <person name="Nishida H."/>
            <person name="Nagatsuka Y."/>
            <person name="Sugiyama J."/>
        </authorList>
    </citation>
    <scope>NUCLEOTIDE SEQUENCE [LARGE SCALE GENOMIC DNA]</scope>
    <source>
        <strain evidence="5">CBS 9802 / IAM 14324 / JCM 22182 / KY 12970</strain>
    </source>
</reference>
<dbReference type="HOGENOM" id="CLU_098013_0_0_1"/>
<dbReference type="EMBL" id="BABT02000119">
    <property type="protein sequence ID" value="GAA97379.1"/>
    <property type="molecule type" value="Genomic_DNA"/>
</dbReference>
<keyword evidence="2" id="KW-0732">Signal</keyword>
<dbReference type="InParanoid" id="G7E3G9"/>
<feature type="domain" description="DUF7707" evidence="3">
    <location>
        <begin position="83"/>
        <end position="188"/>
    </location>
</feature>
<dbReference type="eggNOG" id="ENOG502SA3I">
    <property type="taxonomic scope" value="Eukaryota"/>
</dbReference>
<dbReference type="OMA" id="QTAYCAN"/>
<evidence type="ECO:0000259" key="3">
    <source>
        <dbReference type="Pfam" id="PF24808"/>
    </source>
</evidence>
<feature type="signal peptide" evidence="2">
    <location>
        <begin position="1"/>
        <end position="16"/>
    </location>
</feature>